<dbReference type="Gene3D" id="3.50.50.60">
    <property type="entry name" value="FAD/NAD(P)-binding domain"/>
    <property type="match status" value="1"/>
</dbReference>
<gene>
    <name evidence="2" type="ORF">QTG54_005662</name>
</gene>
<name>A0AAD8YFK5_9STRA</name>
<dbReference type="SUPFAM" id="SSF51905">
    <property type="entry name" value="FAD/NAD(P)-binding domain"/>
    <property type="match status" value="1"/>
</dbReference>
<proteinExistence type="predicted"/>
<evidence type="ECO:0008006" key="4">
    <source>
        <dbReference type="Google" id="ProtNLM"/>
    </source>
</evidence>
<evidence type="ECO:0000313" key="2">
    <source>
        <dbReference type="EMBL" id="KAK1744065.1"/>
    </source>
</evidence>
<feature type="region of interest" description="Disordered" evidence="1">
    <location>
        <begin position="280"/>
        <end position="304"/>
    </location>
</feature>
<organism evidence="2 3">
    <name type="scientific">Skeletonema marinoi</name>
    <dbReference type="NCBI Taxonomy" id="267567"/>
    <lineage>
        <taxon>Eukaryota</taxon>
        <taxon>Sar</taxon>
        <taxon>Stramenopiles</taxon>
        <taxon>Ochrophyta</taxon>
        <taxon>Bacillariophyta</taxon>
        <taxon>Coscinodiscophyceae</taxon>
        <taxon>Thalassiosirophycidae</taxon>
        <taxon>Thalassiosirales</taxon>
        <taxon>Skeletonemataceae</taxon>
        <taxon>Skeletonema</taxon>
        <taxon>Skeletonema marinoi-dohrnii complex</taxon>
    </lineage>
</organism>
<reference evidence="2" key="1">
    <citation type="submission" date="2023-06" db="EMBL/GenBank/DDBJ databases">
        <title>Survivors Of The Sea: Transcriptome response of Skeletonema marinoi to long-term dormancy.</title>
        <authorList>
            <person name="Pinder M.I.M."/>
            <person name="Kourtchenko O."/>
            <person name="Robertson E.K."/>
            <person name="Larsson T."/>
            <person name="Maumus F."/>
            <person name="Osuna-Cruz C.M."/>
            <person name="Vancaester E."/>
            <person name="Stenow R."/>
            <person name="Vandepoele K."/>
            <person name="Ploug H."/>
            <person name="Bruchert V."/>
            <person name="Godhe A."/>
            <person name="Topel M."/>
        </authorList>
    </citation>
    <scope>NUCLEOTIDE SEQUENCE</scope>
    <source>
        <strain evidence="2">R05AC</strain>
    </source>
</reference>
<dbReference type="Proteomes" id="UP001224775">
    <property type="component" value="Unassembled WGS sequence"/>
</dbReference>
<evidence type="ECO:0000313" key="3">
    <source>
        <dbReference type="Proteomes" id="UP001224775"/>
    </source>
</evidence>
<comment type="caution">
    <text evidence="2">The sequence shown here is derived from an EMBL/GenBank/DDBJ whole genome shotgun (WGS) entry which is preliminary data.</text>
</comment>
<evidence type="ECO:0000256" key="1">
    <source>
        <dbReference type="SAM" id="MobiDB-lite"/>
    </source>
</evidence>
<protein>
    <recommendedName>
        <fullName evidence="4">L-ornithine N(5)-monooxygenase</fullName>
    </recommendedName>
</protein>
<dbReference type="AlphaFoldDB" id="A0AAD8YFK5"/>
<accession>A0AAD8YFK5</accession>
<dbReference type="EMBL" id="JATAAI010000008">
    <property type="protein sequence ID" value="KAK1744065.1"/>
    <property type="molecule type" value="Genomic_DNA"/>
</dbReference>
<dbReference type="InterPro" id="IPR036188">
    <property type="entry name" value="FAD/NAD-bd_sf"/>
</dbReference>
<sequence>MIFSLTHTYLQIATVIWLFVWNQTLVSGFSASHTSDIATSRSYDAPPQTNTAAAIKTKWLIVGGGIHGVHISARLLGSGVVSSIEDICIIDGHDELLQSWKRRTRGTGMEYLRSSAGYHLDLNENSLRSFDQKTTTATASEDNSNINIKKRGKNLRGVHKDKQRRSSLFSNDYERPRLDFFNNHCDEVKVQVSMVDSCEMVDYHAKQIVLALGNAEPSIPAWVDESDLQQNGLVTHLLEDNNIDHNTVVGQSDDDSCNNIKIAIIGGGITAAHKALQLARKSSSNRQDDTESKSPAIHLISRHPLREQQFDTHQDWMMDQAASKRSKDGGGYGLPKKQVLYQKCDCLKERRQIIAEERIPGTLTPAVYRGDHGLKYAIQKGEIGWHQAYVVEKERVPNRNGKEDDQMILKLSCGESIQVDRVLLATGFDKILPGGKMIQNLINDNSELNVSDFCGYPIVSEHLRWSDRVFVAGALAELELGPSARNIAGARLAAERIVQAFVRA</sequence>
<dbReference type="PANTHER" id="PTHR38663">
    <property type="match status" value="1"/>
</dbReference>
<keyword evidence="3" id="KW-1185">Reference proteome</keyword>
<dbReference type="PANTHER" id="PTHR38663:SF1">
    <property type="entry name" value="L-ORNITHINE N(5)-MONOOXYGENASE"/>
    <property type="match status" value="1"/>
</dbReference>